<dbReference type="PANTHER" id="PTHR30349">
    <property type="entry name" value="PHAGE INTEGRASE-RELATED"/>
    <property type="match status" value="1"/>
</dbReference>
<evidence type="ECO:0000256" key="1">
    <source>
        <dbReference type="ARBA" id="ARBA00003283"/>
    </source>
</evidence>
<comment type="caution">
    <text evidence="6">The sequence shown here is derived from an EMBL/GenBank/DDBJ whole genome shotgun (WGS) entry which is preliminary data.</text>
</comment>
<feature type="domain" description="Tyr recombinase" evidence="4">
    <location>
        <begin position="159"/>
        <end position="338"/>
    </location>
</feature>
<sequence length="347" mass="40968">MASIRKMENGSFKATVSLGRDANNKQIRKTLYASTEKECKNKARVIEQEYEDGLYVDTKKMRFSKWAKEWLELRESRISPSTLQSYRIYINKHFEPYFGKYKISQITELMIKRYIAEKLKTLSSTTVRKHIYILSAILEDILKHKNPCKYIEIPEVAHYEYHIVSDDEYKTIREFFRGKSYEPIILLGALCGMRRGEIFALKWDDIDNKAQTIRIDQALCISDNGYVEKKTKSNNGFRTIAAPEEIFELLEIKRKKQKVIKERIFPSRPDSFSSWFAECMTKLKLDIRFHDLRHYHATWLYKNGIPDLFAAQRLGDDLQTIKKVYQHIGDDTAKKYNDEIIKKINTL</sequence>
<dbReference type="CDD" id="cd01189">
    <property type="entry name" value="INT_ICEBs1_C_like"/>
    <property type="match status" value="1"/>
</dbReference>
<dbReference type="InterPro" id="IPR004107">
    <property type="entry name" value="Integrase_SAM-like_N"/>
</dbReference>
<evidence type="ECO:0000256" key="3">
    <source>
        <dbReference type="PROSITE-ProRule" id="PRU01248"/>
    </source>
</evidence>
<comment type="function">
    <text evidence="1">Site-specific tyrosine recombinase, which acts by catalyzing the cutting and rejoining of the recombining DNA molecules.</text>
</comment>
<evidence type="ECO:0000313" key="6">
    <source>
        <dbReference type="EMBL" id="MEF2110864.1"/>
    </source>
</evidence>
<gene>
    <name evidence="6" type="ORF">SJI18_00915</name>
</gene>
<keyword evidence="7" id="KW-1185">Reference proteome</keyword>
<dbReference type="EMBL" id="JAZHFS010000001">
    <property type="protein sequence ID" value="MEF2110864.1"/>
    <property type="molecule type" value="Genomic_DNA"/>
</dbReference>
<dbReference type="Pfam" id="PF14659">
    <property type="entry name" value="Phage_int_SAM_3"/>
    <property type="match status" value="1"/>
</dbReference>
<accession>A0ABU7UJ55</accession>
<dbReference type="InterPro" id="IPR002104">
    <property type="entry name" value="Integrase_catalytic"/>
</dbReference>
<evidence type="ECO:0000259" key="5">
    <source>
        <dbReference type="PROSITE" id="PS51900"/>
    </source>
</evidence>
<dbReference type="InterPro" id="IPR050090">
    <property type="entry name" value="Tyrosine_recombinase_XerCD"/>
</dbReference>
<keyword evidence="3" id="KW-0238">DNA-binding</keyword>
<comment type="similarity">
    <text evidence="2">Belongs to the 'phage' integrase family.</text>
</comment>
<protein>
    <submittedName>
        <fullName evidence="6">Site-specific integrase</fullName>
    </submittedName>
</protein>
<organism evidence="6 7">
    <name type="scientific">Clostridium frigoriphilum</name>
    <dbReference type="NCBI Taxonomy" id="443253"/>
    <lineage>
        <taxon>Bacteria</taxon>
        <taxon>Bacillati</taxon>
        <taxon>Bacillota</taxon>
        <taxon>Clostridia</taxon>
        <taxon>Eubacteriales</taxon>
        <taxon>Clostridiaceae</taxon>
        <taxon>Clostridium</taxon>
    </lineage>
</organism>
<evidence type="ECO:0000259" key="4">
    <source>
        <dbReference type="PROSITE" id="PS51898"/>
    </source>
</evidence>
<dbReference type="InterPro" id="IPR044068">
    <property type="entry name" value="CB"/>
</dbReference>
<evidence type="ECO:0000256" key="2">
    <source>
        <dbReference type="ARBA" id="ARBA00008857"/>
    </source>
</evidence>
<dbReference type="Proteomes" id="UP001498469">
    <property type="component" value="Unassembled WGS sequence"/>
</dbReference>
<dbReference type="PANTHER" id="PTHR30349:SF64">
    <property type="entry name" value="PROPHAGE INTEGRASE INTD-RELATED"/>
    <property type="match status" value="1"/>
</dbReference>
<evidence type="ECO:0000313" key="7">
    <source>
        <dbReference type="Proteomes" id="UP001498469"/>
    </source>
</evidence>
<feature type="domain" description="Core-binding (CB)" evidence="5">
    <location>
        <begin position="61"/>
        <end position="142"/>
    </location>
</feature>
<dbReference type="PROSITE" id="PS51900">
    <property type="entry name" value="CB"/>
    <property type="match status" value="1"/>
</dbReference>
<proteinExistence type="inferred from homology"/>
<dbReference type="Pfam" id="PF00589">
    <property type="entry name" value="Phage_integrase"/>
    <property type="match status" value="1"/>
</dbReference>
<dbReference type="PROSITE" id="PS51898">
    <property type="entry name" value="TYR_RECOMBINASE"/>
    <property type="match status" value="1"/>
</dbReference>
<dbReference type="RefSeq" id="WP_216247470.1">
    <property type="nucleotide sequence ID" value="NZ_JAZHFS010000001.1"/>
</dbReference>
<name>A0ABU7UJ55_9CLOT</name>
<reference evidence="6 7" key="1">
    <citation type="submission" date="2023-11" db="EMBL/GenBank/DDBJ databases">
        <title>Draft genome sequence of a psychrophilic Clostridium strain from permafrost water brine.</title>
        <authorList>
            <person name="Shcherbakova V.A."/>
            <person name="Trubitsyn V.E."/>
            <person name="Zakharyuk A.G."/>
        </authorList>
    </citation>
    <scope>NUCLEOTIDE SEQUENCE [LARGE SCALE GENOMIC DNA]</scope>
    <source>
        <strain evidence="6 7">14F</strain>
    </source>
</reference>